<sequence length="65" mass="6890">MASCIADAFYNARCNGIVGCDPEEVVVDSGQRNIMKITLPTEMDAISTELKHTIQATAGSAGEMI</sequence>
<proteinExistence type="predicted"/>
<evidence type="ECO:0000313" key="1">
    <source>
        <dbReference type="EMBL" id="CAI4019934.1"/>
    </source>
</evidence>
<reference evidence="2" key="2">
    <citation type="submission" date="2024-04" db="EMBL/GenBank/DDBJ databases">
        <authorList>
            <person name="Chen Y."/>
            <person name="Shah S."/>
            <person name="Dougan E. K."/>
            <person name="Thang M."/>
            <person name="Chan C."/>
        </authorList>
    </citation>
    <scope>NUCLEOTIDE SEQUENCE [LARGE SCALE GENOMIC DNA]</scope>
</reference>
<reference evidence="1" key="1">
    <citation type="submission" date="2022-10" db="EMBL/GenBank/DDBJ databases">
        <authorList>
            <person name="Chen Y."/>
            <person name="Dougan E. K."/>
            <person name="Chan C."/>
            <person name="Rhodes N."/>
            <person name="Thang M."/>
        </authorList>
    </citation>
    <scope>NUCLEOTIDE SEQUENCE</scope>
</reference>
<feature type="non-terminal residue" evidence="1">
    <location>
        <position position="1"/>
    </location>
</feature>
<protein>
    <submittedName>
        <fullName evidence="1">Uncharacterized protein</fullName>
    </submittedName>
</protein>
<feature type="non-terminal residue" evidence="1">
    <location>
        <position position="65"/>
    </location>
</feature>
<name>A0A9P1GRX4_9DINO</name>
<organism evidence="1">
    <name type="scientific">Cladocopium goreaui</name>
    <dbReference type="NCBI Taxonomy" id="2562237"/>
    <lineage>
        <taxon>Eukaryota</taxon>
        <taxon>Sar</taxon>
        <taxon>Alveolata</taxon>
        <taxon>Dinophyceae</taxon>
        <taxon>Suessiales</taxon>
        <taxon>Symbiodiniaceae</taxon>
        <taxon>Cladocopium</taxon>
    </lineage>
</organism>
<accession>A0A9P1GRX4</accession>
<dbReference type="EMBL" id="CAMXCT020006779">
    <property type="protein sequence ID" value="CAL1173309.1"/>
    <property type="molecule type" value="Genomic_DNA"/>
</dbReference>
<comment type="caution">
    <text evidence="1">The sequence shown here is derived from an EMBL/GenBank/DDBJ whole genome shotgun (WGS) entry which is preliminary data.</text>
</comment>
<dbReference type="AlphaFoldDB" id="A0A9P1GRX4"/>
<gene>
    <name evidence="1" type="ORF">C1SCF055_LOCUS44390</name>
</gene>
<dbReference type="EMBL" id="CAMXCT010006779">
    <property type="protein sequence ID" value="CAI4019934.1"/>
    <property type="molecule type" value="Genomic_DNA"/>
</dbReference>
<evidence type="ECO:0000313" key="2">
    <source>
        <dbReference type="EMBL" id="CAL1173309.1"/>
    </source>
</evidence>
<dbReference type="OrthoDB" id="10425477at2759"/>